<dbReference type="InterPro" id="IPR023210">
    <property type="entry name" value="NADP_OxRdtase_dom"/>
</dbReference>
<feature type="compositionally biased region" description="Polar residues" evidence="2">
    <location>
        <begin position="32"/>
        <end position="46"/>
    </location>
</feature>
<reference evidence="5 6" key="1">
    <citation type="submission" date="2019-05" db="EMBL/GenBank/DDBJ databases">
        <authorList>
            <consortium name="Pathogen Informatics"/>
        </authorList>
    </citation>
    <scope>NUCLEOTIDE SEQUENCE [LARGE SCALE GENOMIC DNA]</scope>
    <source>
        <strain evidence="5 6">NCTC11429</strain>
    </source>
</reference>
<accession>A0A4U9UBQ4</accession>
<evidence type="ECO:0000313" key="5">
    <source>
        <dbReference type="EMBL" id="VTR29369.1"/>
    </source>
</evidence>
<dbReference type="InterPro" id="IPR036812">
    <property type="entry name" value="NAD(P)_OxRdtase_dom_sf"/>
</dbReference>
<dbReference type="PROSITE" id="PS51318">
    <property type="entry name" value="TAT"/>
    <property type="match status" value="1"/>
</dbReference>
<dbReference type="GeneID" id="78461227"/>
<keyword evidence="3" id="KW-0732">Signal</keyword>
<dbReference type="InterPro" id="IPR019546">
    <property type="entry name" value="TAT_signal_bac_arc"/>
</dbReference>
<dbReference type="STRING" id="1123265.GCA_000686625_03197"/>
<keyword evidence="1 5" id="KW-0560">Oxidoreductase</keyword>
<dbReference type="PANTHER" id="PTHR43625">
    <property type="entry name" value="AFLATOXIN B1 ALDEHYDE REDUCTASE"/>
    <property type="match status" value="1"/>
</dbReference>
<dbReference type="PROSITE" id="PS51257">
    <property type="entry name" value="PROKAR_LIPOPROTEIN"/>
    <property type="match status" value="1"/>
</dbReference>
<feature type="region of interest" description="Disordered" evidence="2">
    <location>
        <begin position="32"/>
        <end position="57"/>
    </location>
</feature>
<dbReference type="KEGG" id="stha:NCTC11429_00411"/>
<dbReference type="Pfam" id="PF10518">
    <property type="entry name" value="TAT_signal"/>
    <property type="match status" value="1"/>
</dbReference>
<dbReference type="Gene3D" id="3.20.20.100">
    <property type="entry name" value="NADP-dependent oxidoreductase domain"/>
    <property type="match status" value="1"/>
</dbReference>
<evidence type="ECO:0000259" key="4">
    <source>
        <dbReference type="Pfam" id="PF00248"/>
    </source>
</evidence>
<dbReference type="AlphaFoldDB" id="A0A4U9UBQ4"/>
<proteinExistence type="predicted"/>
<evidence type="ECO:0000313" key="6">
    <source>
        <dbReference type="Proteomes" id="UP000308196"/>
    </source>
</evidence>
<gene>
    <name evidence="5" type="primary">iolS_3</name>
    <name evidence="5" type="ORF">NCTC11429_00411</name>
</gene>
<protein>
    <submittedName>
        <fullName evidence="5">Putative oxidoreductase</fullName>
        <ecNumber evidence="5">1.1.1.-</ecNumber>
    </submittedName>
</protein>
<evidence type="ECO:0000256" key="2">
    <source>
        <dbReference type="SAM" id="MobiDB-lite"/>
    </source>
</evidence>
<feature type="chain" id="PRO_5020480944" evidence="3">
    <location>
        <begin position="28"/>
        <end position="382"/>
    </location>
</feature>
<sequence>MENNNRRDFLKTGAIAGAALLATSALGVVTTGCSNPSNKENGNTPPKSKRRKLGSGNHSIEVSSFGLGCMGMSYHRSFIPDKKAMIALIRKAPDLGVNLFDTAEAYGPFTNQELVGEALEPIRKDVLIATKFGFKEGKPEIGLDSRPESIRKAVETSLKSLRTDYIDLLYQHRIDPNVPIEDVAGTVKDLIAEGKVKHFGMSERDFSQTKDGIALIRKAHAIQPVTALQSEYSTMTRQPEKEVLNLCEELGIGFVPYSPLSRGLISGYINERTKFNPDNDNRISLPRYKPEIIIANWPIIDILKEFGDHRGLTVAQVALAWLLAQKPFIVPVPGTTKLAHLQENMWSADYEFTADELKKLTADLSAIEIKGERYTTGYPATK</sequence>
<dbReference type="RefSeq" id="WP_081817870.1">
    <property type="nucleotide sequence ID" value="NZ_LR590484.1"/>
</dbReference>
<dbReference type="InterPro" id="IPR050791">
    <property type="entry name" value="Aldo-Keto_reductase"/>
</dbReference>
<dbReference type="Proteomes" id="UP000308196">
    <property type="component" value="Chromosome"/>
</dbReference>
<dbReference type="InterPro" id="IPR006311">
    <property type="entry name" value="TAT_signal"/>
</dbReference>
<dbReference type="PANTHER" id="PTHR43625:SF77">
    <property type="entry name" value="ALDO-KETO REDUCTASE"/>
    <property type="match status" value="1"/>
</dbReference>
<feature type="signal peptide" evidence="3">
    <location>
        <begin position="1"/>
        <end position="27"/>
    </location>
</feature>
<evidence type="ECO:0000256" key="3">
    <source>
        <dbReference type="SAM" id="SignalP"/>
    </source>
</evidence>
<dbReference type="Pfam" id="PF00248">
    <property type="entry name" value="Aldo_ket_red"/>
    <property type="match status" value="1"/>
</dbReference>
<dbReference type="SUPFAM" id="SSF51430">
    <property type="entry name" value="NAD(P)-linked oxidoreductase"/>
    <property type="match status" value="1"/>
</dbReference>
<evidence type="ECO:0000256" key="1">
    <source>
        <dbReference type="ARBA" id="ARBA00023002"/>
    </source>
</evidence>
<name>A0A4U9UBQ4_9SPHI</name>
<dbReference type="NCBIfam" id="TIGR01409">
    <property type="entry name" value="TAT_signal_seq"/>
    <property type="match status" value="1"/>
</dbReference>
<dbReference type="EC" id="1.1.1.-" evidence="5"/>
<dbReference type="GO" id="GO:0005737">
    <property type="term" value="C:cytoplasm"/>
    <property type="evidence" value="ECO:0007669"/>
    <property type="project" value="TreeGrafter"/>
</dbReference>
<dbReference type="EMBL" id="LR590484">
    <property type="protein sequence ID" value="VTR29369.1"/>
    <property type="molecule type" value="Genomic_DNA"/>
</dbReference>
<feature type="domain" description="NADP-dependent oxidoreductase" evidence="4">
    <location>
        <begin position="66"/>
        <end position="361"/>
    </location>
</feature>
<organism evidence="5 6">
    <name type="scientific">Sphingobacterium thalpophilum</name>
    <dbReference type="NCBI Taxonomy" id="259"/>
    <lineage>
        <taxon>Bacteria</taxon>
        <taxon>Pseudomonadati</taxon>
        <taxon>Bacteroidota</taxon>
        <taxon>Sphingobacteriia</taxon>
        <taxon>Sphingobacteriales</taxon>
        <taxon>Sphingobacteriaceae</taxon>
        <taxon>Sphingobacterium</taxon>
    </lineage>
</organism>
<dbReference type="CDD" id="cd19078">
    <property type="entry name" value="AKR_AKR13C1_2"/>
    <property type="match status" value="1"/>
</dbReference>
<dbReference type="GO" id="GO:0016491">
    <property type="term" value="F:oxidoreductase activity"/>
    <property type="evidence" value="ECO:0007669"/>
    <property type="project" value="UniProtKB-KW"/>
</dbReference>